<evidence type="ECO:0000313" key="13">
    <source>
        <dbReference type="EMBL" id="GAA0346507.1"/>
    </source>
</evidence>
<evidence type="ECO:0000256" key="6">
    <source>
        <dbReference type="ARBA" id="ARBA00023180"/>
    </source>
</evidence>
<dbReference type="Gene3D" id="2.60.40.10">
    <property type="entry name" value="Immunoglobulins"/>
    <property type="match status" value="1"/>
</dbReference>
<dbReference type="Pfam" id="PF22352">
    <property type="entry name" value="K319L-like_PKD"/>
    <property type="match status" value="1"/>
</dbReference>
<dbReference type="Gene3D" id="3.40.50.200">
    <property type="entry name" value="Peptidase S8/S53 domain"/>
    <property type="match status" value="1"/>
</dbReference>
<dbReference type="NCBIfam" id="TIGR03501">
    <property type="entry name" value="GlyGly_CTERM"/>
    <property type="match status" value="1"/>
</dbReference>
<evidence type="ECO:0000256" key="7">
    <source>
        <dbReference type="PROSITE-ProRule" id="PRU01240"/>
    </source>
</evidence>
<dbReference type="CDD" id="cd04852">
    <property type="entry name" value="Peptidases_S8_3"/>
    <property type="match status" value="1"/>
</dbReference>
<comment type="caution">
    <text evidence="13">The sequence shown here is derived from an EMBL/GenBank/DDBJ whole genome shotgun (WGS) entry which is preliminary data.</text>
</comment>
<evidence type="ECO:0000259" key="10">
    <source>
        <dbReference type="Pfam" id="PF00082"/>
    </source>
</evidence>
<dbReference type="PROSITE" id="PS00138">
    <property type="entry name" value="SUBTILASE_SER"/>
    <property type="match status" value="1"/>
</dbReference>
<evidence type="ECO:0000259" key="11">
    <source>
        <dbReference type="Pfam" id="PF02225"/>
    </source>
</evidence>
<dbReference type="InterPro" id="IPR003137">
    <property type="entry name" value="PA_domain"/>
</dbReference>
<evidence type="ECO:0000256" key="2">
    <source>
        <dbReference type="ARBA" id="ARBA00022670"/>
    </source>
</evidence>
<evidence type="ECO:0000256" key="8">
    <source>
        <dbReference type="RuleBase" id="RU003355"/>
    </source>
</evidence>
<dbReference type="InterPro" id="IPR034197">
    <property type="entry name" value="Peptidases_S8_3"/>
</dbReference>
<keyword evidence="2 7" id="KW-0645">Protease</keyword>
<gene>
    <name evidence="13" type="ORF">GCM10009092_08720</name>
</gene>
<proteinExistence type="inferred from homology"/>
<dbReference type="InterPro" id="IPR036852">
    <property type="entry name" value="Peptidase_S8/S53_dom_sf"/>
</dbReference>
<name>A0ABP3GLZ1_9ALTE</name>
<evidence type="ECO:0000256" key="3">
    <source>
        <dbReference type="ARBA" id="ARBA00022729"/>
    </source>
</evidence>
<dbReference type="PRINTS" id="PR00723">
    <property type="entry name" value="SUBTILISIN"/>
</dbReference>
<dbReference type="Gene3D" id="2.60.40.2310">
    <property type="match status" value="1"/>
</dbReference>
<dbReference type="InterPro" id="IPR015500">
    <property type="entry name" value="Peptidase_S8_subtilisin-rel"/>
</dbReference>
<reference evidence="14" key="1">
    <citation type="journal article" date="2019" name="Int. J. Syst. Evol. Microbiol.">
        <title>The Global Catalogue of Microorganisms (GCM) 10K type strain sequencing project: providing services to taxonomists for standard genome sequencing and annotation.</title>
        <authorList>
            <consortium name="The Broad Institute Genomics Platform"/>
            <consortium name="The Broad Institute Genome Sequencing Center for Infectious Disease"/>
            <person name="Wu L."/>
            <person name="Ma J."/>
        </authorList>
    </citation>
    <scope>NUCLEOTIDE SEQUENCE [LARGE SCALE GENOMIC DNA]</scope>
    <source>
        <strain evidence="14">JCM 13378</strain>
    </source>
</reference>
<dbReference type="PROSITE" id="PS00136">
    <property type="entry name" value="SUBTILASE_ASP"/>
    <property type="match status" value="1"/>
</dbReference>
<dbReference type="InterPro" id="IPR023827">
    <property type="entry name" value="Peptidase_S8_Asp-AS"/>
</dbReference>
<keyword evidence="5 7" id="KW-0720">Serine protease</keyword>
<feature type="domain" description="Peptidase S8/S53" evidence="10">
    <location>
        <begin position="169"/>
        <end position="639"/>
    </location>
</feature>
<evidence type="ECO:0000256" key="4">
    <source>
        <dbReference type="ARBA" id="ARBA00022801"/>
    </source>
</evidence>
<dbReference type="InterPro" id="IPR020008">
    <property type="entry name" value="GlyGly_CTERM"/>
</dbReference>
<feature type="domain" description="Subtilisin-like protease fibronectin type-III" evidence="12">
    <location>
        <begin position="692"/>
        <end position="783"/>
    </location>
</feature>
<dbReference type="CDD" id="cd02120">
    <property type="entry name" value="PA_subtilisin_like"/>
    <property type="match status" value="1"/>
</dbReference>
<keyword evidence="6" id="KW-0325">Glycoprotein</keyword>
<evidence type="ECO:0000256" key="1">
    <source>
        <dbReference type="ARBA" id="ARBA00004613"/>
    </source>
</evidence>
<dbReference type="InterPro" id="IPR045051">
    <property type="entry name" value="SBT"/>
</dbReference>
<keyword evidence="4 7" id="KW-0378">Hydrolase</keyword>
<evidence type="ECO:0000313" key="14">
    <source>
        <dbReference type="Proteomes" id="UP001501757"/>
    </source>
</evidence>
<dbReference type="Pfam" id="PF17766">
    <property type="entry name" value="fn3_6"/>
    <property type="match status" value="1"/>
</dbReference>
<comment type="similarity">
    <text evidence="7 8">Belongs to the peptidase S8 family.</text>
</comment>
<evidence type="ECO:0000259" key="12">
    <source>
        <dbReference type="Pfam" id="PF17766"/>
    </source>
</evidence>
<protein>
    <submittedName>
        <fullName evidence="13">S8 family serine peptidase</fullName>
    </submittedName>
</protein>
<dbReference type="Gene3D" id="3.50.30.30">
    <property type="match status" value="1"/>
</dbReference>
<dbReference type="Pfam" id="PF02225">
    <property type="entry name" value="PA"/>
    <property type="match status" value="1"/>
</dbReference>
<sequence>MPFKMTQIATLLTALLASTSLMAAQTPKHNTAHKKGLNRYIVQLQDAPVALYQGGLSGFPATSAKALKRQDMGNEAVKKYQGYLKQRQAQIQQKAASLGVDEPHAEFQHAINALVLTLNTKQLAALVKEPGVKSIEQVTLDPLHTDSGPRWIGAETLWNGPLGESPYQGEGIVIGILDTGINTDHPSFADIGADGYNHINPYGSGVYKGDCRTKPGLCNDKLVGVYSYPAITGQYDDYAPGTPRDGEDHNGHGSHVAATAAGNVLNNTPLLDVEGDPTPGFVFPHMSGVAPHANIISYQVCYPGEDDAVGFSGCPTDLVIRAIDQAIQDQVDVINHSIGAGSESPWTGAKGVAFLSAREAGIMVANSAGNDGPDAGTLSSNAAAPWVMTVAAYSHDRSYSSKTIGSFSGGVNPPQTITGESKTGAITADIVYAGDFANPNDPGGDSGQCMQPFPAGTFNGQIVVCDRGEIARVDKGRHVKAGGAGGFVLANISGGDSNLVADNHVLPAIQISAQDGNALKSWLASGSDHRATISASQVQSNPELANIAAGFSSRGPNFDLLDVISPSIAAPGVEIWAAYADDQPEGFKKVSDPADFAFLDGTSMASPHVAGAAALLKQARPNWTIAEIQSALMLTANQQTFKEDGSTASDYFDMGSGMVDVGKAVQSGLVMNISMAQYRAANPATGGDPSALNMPSIAQSQCFGTCSWTRTFKATQSGNWQLSAQNDSGLDFNISPSSFNLSVGQQQTVTISLDTNNATPDQWHFANIRLSGASQTLNMPVAVIPTGGKLPQQVVIEAKRNADSYQIKGLQTLSTNNLELEVFGLGASINETGELAEDSNGDDVFDDLNDGVATHLFTVPAGSKRLIAEITETTSTDLDIWLGRDSNGDGIAQENELLASSAESTAFEKIDLLAPQAGSYWLLVQNWQAGNSGSDSYTLARTLVNSRSQNMAAQGPSQVSHHQPFDVLMHWDQALSFGDVRYAVLELTDNQSRFGQIKVDLVRVENDVRLSSDKTGRIAAGEQARFFVNVDANNSHQNRQYELVVTLPQGLSLVADSASPGAIVDGQQIKWSLLQRANNSSNAQFTLSAVADESLTAGPVQVTLSSSITNNPFTGEEVSQLQTDLQVEGAPEVLINGSKQATLSGTEGSRLTLPGEVSDPNNDNLQLVWQQTAGPTVSLSDTKSARPSVTLPSVTADTELSFRLTATDPADLSDSATVTVTVLNQTTSTPVNNGGGGGGGGGGSLSWWWLLLLALGVRRRAPLR</sequence>
<dbReference type="SUPFAM" id="SSF52743">
    <property type="entry name" value="Subtilisin-like"/>
    <property type="match status" value="1"/>
</dbReference>
<keyword evidence="14" id="KW-1185">Reference proteome</keyword>
<comment type="subcellular location">
    <subcellularLocation>
        <location evidence="1">Secreted</location>
    </subcellularLocation>
</comment>
<dbReference type="EMBL" id="BAAAEI010000006">
    <property type="protein sequence ID" value="GAA0346507.1"/>
    <property type="molecule type" value="Genomic_DNA"/>
</dbReference>
<feature type="active site" description="Charge relay system" evidence="7">
    <location>
        <position position="252"/>
    </location>
</feature>
<dbReference type="InterPro" id="IPR000209">
    <property type="entry name" value="Peptidase_S8/S53_dom"/>
</dbReference>
<feature type="active site" description="Charge relay system" evidence="7">
    <location>
        <position position="603"/>
    </location>
</feature>
<feature type="domain" description="PA" evidence="11">
    <location>
        <begin position="427"/>
        <end position="519"/>
    </location>
</feature>
<dbReference type="Proteomes" id="UP001501757">
    <property type="component" value="Unassembled WGS sequence"/>
</dbReference>
<evidence type="ECO:0000256" key="9">
    <source>
        <dbReference type="SAM" id="SignalP"/>
    </source>
</evidence>
<dbReference type="InterPro" id="IPR023828">
    <property type="entry name" value="Peptidase_S8_Ser-AS"/>
</dbReference>
<dbReference type="InterPro" id="IPR013783">
    <property type="entry name" value="Ig-like_fold"/>
</dbReference>
<dbReference type="RefSeq" id="WP_343842217.1">
    <property type="nucleotide sequence ID" value="NZ_BAAAEI010000006.1"/>
</dbReference>
<feature type="signal peptide" evidence="9">
    <location>
        <begin position="1"/>
        <end position="23"/>
    </location>
</feature>
<dbReference type="Gene3D" id="2.60.120.380">
    <property type="match status" value="1"/>
</dbReference>
<dbReference type="PROSITE" id="PS51892">
    <property type="entry name" value="SUBTILASE"/>
    <property type="match status" value="1"/>
</dbReference>
<feature type="active site" description="Charge relay system" evidence="7">
    <location>
        <position position="178"/>
    </location>
</feature>
<dbReference type="Pfam" id="PF00082">
    <property type="entry name" value="Peptidase_S8"/>
    <property type="match status" value="1"/>
</dbReference>
<feature type="chain" id="PRO_5045673258" evidence="9">
    <location>
        <begin position="24"/>
        <end position="1264"/>
    </location>
</feature>
<dbReference type="PANTHER" id="PTHR10795">
    <property type="entry name" value="PROPROTEIN CONVERTASE SUBTILISIN/KEXIN"/>
    <property type="match status" value="1"/>
</dbReference>
<evidence type="ECO:0000256" key="5">
    <source>
        <dbReference type="ARBA" id="ARBA00022825"/>
    </source>
</evidence>
<accession>A0ABP3GLZ1</accession>
<organism evidence="13 14">
    <name type="scientific">Bowmanella denitrificans</name>
    <dbReference type="NCBI Taxonomy" id="366582"/>
    <lineage>
        <taxon>Bacteria</taxon>
        <taxon>Pseudomonadati</taxon>
        <taxon>Pseudomonadota</taxon>
        <taxon>Gammaproteobacteria</taxon>
        <taxon>Alteromonadales</taxon>
        <taxon>Alteromonadaceae</taxon>
        <taxon>Bowmanella</taxon>
    </lineage>
</organism>
<keyword evidence="3 9" id="KW-0732">Signal</keyword>
<dbReference type="InterPro" id="IPR041469">
    <property type="entry name" value="Subtilisin-like_FN3"/>
</dbReference>